<name>A0AAU9NT79_9ASTR</name>
<accession>A0AAU9NT79</accession>
<keyword evidence="3" id="KW-1185">Reference proteome</keyword>
<dbReference type="AlphaFoldDB" id="A0AAU9NT79"/>
<organism evidence="2 3">
    <name type="scientific">Lactuca virosa</name>
    <dbReference type="NCBI Taxonomy" id="75947"/>
    <lineage>
        <taxon>Eukaryota</taxon>
        <taxon>Viridiplantae</taxon>
        <taxon>Streptophyta</taxon>
        <taxon>Embryophyta</taxon>
        <taxon>Tracheophyta</taxon>
        <taxon>Spermatophyta</taxon>
        <taxon>Magnoliopsida</taxon>
        <taxon>eudicotyledons</taxon>
        <taxon>Gunneridae</taxon>
        <taxon>Pentapetalae</taxon>
        <taxon>asterids</taxon>
        <taxon>campanulids</taxon>
        <taxon>Asterales</taxon>
        <taxon>Asteraceae</taxon>
        <taxon>Cichorioideae</taxon>
        <taxon>Cichorieae</taxon>
        <taxon>Lactucinae</taxon>
        <taxon>Lactuca</taxon>
    </lineage>
</organism>
<evidence type="ECO:0000256" key="1">
    <source>
        <dbReference type="SAM" id="MobiDB-lite"/>
    </source>
</evidence>
<evidence type="ECO:0000313" key="3">
    <source>
        <dbReference type="Proteomes" id="UP001157418"/>
    </source>
</evidence>
<evidence type="ECO:0000313" key="2">
    <source>
        <dbReference type="EMBL" id="CAH1440973.1"/>
    </source>
</evidence>
<protein>
    <submittedName>
        <fullName evidence="2">Uncharacterized protein</fullName>
    </submittedName>
</protein>
<sequence length="160" mass="17288">MRGKARNKNFVQGKKQVDITQNDFQATPNGSESSSAGGYGQYMQVTPPRSYEAEGFVGEGVEVENVEGGQDQANVEVENVDGGQGQANGVVEDGQGLVNVVVEEAVEVPNVKMQQVRPISYILKRIRRRKSERILKIKLGKTVSGVDDPGNSKGKALIID</sequence>
<proteinExistence type="predicted"/>
<dbReference type="Proteomes" id="UP001157418">
    <property type="component" value="Unassembled WGS sequence"/>
</dbReference>
<feature type="region of interest" description="Disordered" evidence="1">
    <location>
        <begin position="1"/>
        <end position="45"/>
    </location>
</feature>
<reference evidence="2 3" key="1">
    <citation type="submission" date="2022-01" db="EMBL/GenBank/DDBJ databases">
        <authorList>
            <person name="Xiong W."/>
            <person name="Schranz E."/>
        </authorList>
    </citation>
    <scope>NUCLEOTIDE SEQUENCE [LARGE SCALE GENOMIC DNA]</scope>
</reference>
<feature type="compositionally biased region" description="Polar residues" evidence="1">
    <location>
        <begin position="18"/>
        <end position="36"/>
    </location>
</feature>
<gene>
    <name evidence="2" type="ORF">LVIROSA_LOCUS27076</name>
</gene>
<comment type="caution">
    <text evidence="2">The sequence shown here is derived from an EMBL/GenBank/DDBJ whole genome shotgun (WGS) entry which is preliminary data.</text>
</comment>
<dbReference type="EMBL" id="CAKMRJ010005412">
    <property type="protein sequence ID" value="CAH1440973.1"/>
    <property type="molecule type" value="Genomic_DNA"/>
</dbReference>